<accession>A0AAV4VMZ1</accession>
<evidence type="ECO:0000313" key="2">
    <source>
        <dbReference type="Proteomes" id="UP001054945"/>
    </source>
</evidence>
<organism evidence="1 2">
    <name type="scientific">Caerostris extrusa</name>
    <name type="common">Bark spider</name>
    <name type="synonym">Caerostris bankana</name>
    <dbReference type="NCBI Taxonomy" id="172846"/>
    <lineage>
        <taxon>Eukaryota</taxon>
        <taxon>Metazoa</taxon>
        <taxon>Ecdysozoa</taxon>
        <taxon>Arthropoda</taxon>
        <taxon>Chelicerata</taxon>
        <taxon>Arachnida</taxon>
        <taxon>Araneae</taxon>
        <taxon>Araneomorphae</taxon>
        <taxon>Entelegynae</taxon>
        <taxon>Araneoidea</taxon>
        <taxon>Araneidae</taxon>
        <taxon>Caerostris</taxon>
    </lineage>
</organism>
<comment type="caution">
    <text evidence="1">The sequence shown here is derived from an EMBL/GenBank/DDBJ whole genome shotgun (WGS) entry which is preliminary data.</text>
</comment>
<name>A0AAV4VMZ1_CAEEX</name>
<keyword evidence="2" id="KW-1185">Reference proteome</keyword>
<proteinExistence type="predicted"/>
<reference evidence="1 2" key="1">
    <citation type="submission" date="2021-06" db="EMBL/GenBank/DDBJ databases">
        <title>Caerostris extrusa draft genome.</title>
        <authorList>
            <person name="Kono N."/>
            <person name="Arakawa K."/>
        </authorList>
    </citation>
    <scope>NUCLEOTIDE SEQUENCE [LARGE SCALE GENOMIC DNA]</scope>
</reference>
<dbReference type="EMBL" id="BPLR01014844">
    <property type="protein sequence ID" value="GIY71702.1"/>
    <property type="molecule type" value="Genomic_DNA"/>
</dbReference>
<evidence type="ECO:0000313" key="1">
    <source>
        <dbReference type="EMBL" id="GIY71702.1"/>
    </source>
</evidence>
<protein>
    <submittedName>
        <fullName evidence="1">Uncharacterized protein</fullName>
    </submittedName>
</protein>
<gene>
    <name evidence="1" type="ORF">CEXT_289681</name>
</gene>
<sequence length="95" mass="10360">MQLNSLSALGQMAILNMNIHGLNGNVCVDAAATHAISEAVLYHILKDQGFCIQKTYLTMTLAYHSLSQLVNPSLKNLFPVIKQSSLPYQNGPFPS</sequence>
<dbReference type="Proteomes" id="UP001054945">
    <property type="component" value="Unassembled WGS sequence"/>
</dbReference>
<dbReference type="AlphaFoldDB" id="A0AAV4VMZ1"/>